<dbReference type="Proteomes" id="UP000807025">
    <property type="component" value="Unassembled WGS sequence"/>
</dbReference>
<name>A0A9P5ZGK0_PLEER</name>
<gene>
    <name evidence="1" type="ORF">BDN71DRAFT_1559211</name>
</gene>
<protein>
    <submittedName>
        <fullName evidence="1">Uncharacterized protein</fullName>
    </submittedName>
</protein>
<keyword evidence="2" id="KW-1185">Reference proteome</keyword>
<dbReference type="AlphaFoldDB" id="A0A9P5ZGK0"/>
<proteinExistence type="predicted"/>
<evidence type="ECO:0000313" key="2">
    <source>
        <dbReference type="Proteomes" id="UP000807025"/>
    </source>
</evidence>
<evidence type="ECO:0000313" key="1">
    <source>
        <dbReference type="EMBL" id="KAF9486733.1"/>
    </source>
</evidence>
<comment type="caution">
    <text evidence="1">The sequence shown here is derived from an EMBL/GenBank/DDBJ whole genome shotgun (WGS) entry which is preliminary data.</text>
</comment>
<sequence length="226" mass="25006">MKEWPSLMDDYFLLFNADTPIKPEEGAFVRLLPTSNCGQYLTYVVQCQTIINYGDEVIQGGVRRYWSHGVIAWRVVIKGEAVDNQEVYVGSYSVVASNPSKGTAAVGLGKIEATRKSSSQLGPICRNVLCPEARDMVGGRSALICWIITEGNGGVEPMSSYETYILLDELISGKTKPLLLELPLEHQYRQSEEHTVRGTIIVKLMIGLCWGEACTAMSSPPEPRSW</sequence>
<dbReference type="EMBL" id="MU154964">
    <property type="protein sequence ID" value="KAF9486733.1"/>
    <property type="molecule type" value="Genomic_DNA"/>
</dbReference>
<reference evidence="1" key="1">
    <citation type="submission" date="2020-11" db="EMBL/GenBank/DDBJ databases">
        <authorList>
            <consortium name="DOE Joint Genome Institute"/>
            <person name="Ahrendt S."/>
            <person name="Riley R."/>
            <person name="Andreopoulos W."/>
            <person name="Labutti K."/>
            <person name="Pangilinan J."/>
            <person name="Ruiz-Duenas F.J."/>
            <person name="Barrasa J.M."/>
            <person name="Sanchez-Garcia M."/>
            <person name="Camarero S."/>
            <person name="Miyauchi S."/>
            <person name="Serrano A."/>
            <person name="Linde D."/>
            <person name="Babiker R."/>
            <person name="Drula E."/>
            <person name="Ayuso-Fernandez I."/>
            <person name="Pacheco R."/>
            <person name="Padilla G."/>
            <person name="Ferreira P."/>
            <person name="Barriuso J."/>
            <person name="Kellner H."/>
            <person name="Castanera R."/>
            <person name="Alfaro M."/>
            <person name="Ramirez L."/>
            <person name="Pisabarro A.G."/>
            <person name="Kuo A."/>
            <person name="Tritt A."/>
            <person name="Lipzen A."/>
            <person name="He G."/>
            <person name="Yan M."/>
            <person name="Ng V."/>
            <person name="Cullen D."/>
            <person name="Martin F."/>
            <person name="Rosso M.-N."/>
            <person name="Henrissat B."/>
            <person name="Hibbett D."/>
            <person name="Martinez A.T."/>
            <person name="Grigoriev I.V."/>
        </authorList>
    </citation>
    <scope>NUCLEOTIDE SEQUENCE</scope>
    <source>
        <strain evidence="1">ATCC 90797</strain>
    </source>
</reference>
<organism evidence="1 2">
    <name type="scientific">Pleurotus eryngii</name>
    <name type="common">Boletus of the steppes</name>
    <dbReference type="NCBI Taxonomy" id="5323"/>
    <lineage>
        <taxon>Eukaryota</taxon>
        <taxon>Fungi</taxon>
        <taxon>Dikarya</taxon>
        <taxon>Basidiomycota</taxon>
        <taxon>Agaricomycotina</taxon>
        <taxon>Agaricomycetes</taxon>
        <taxon>Agaricomycetidae</taxon>
        <taxon>Agaricales</taxon>
        <taxon>Pleurotineae</taxon>
        <taxon>Pleurotaceae</taxon>
        <taxon>Pleurotus</taxon>
    </lineage>
</organism>
<accession>A0A9P5ZGK0</accession>